<name>A0A6S7IEA8_PARCT</name>
<keyword evidence="2" id="KW-1185">Reference proteome</keyword>
<gene>
    <name evidence="1" type="ORF">PACLA_8A026412</name>
</gene>
<accession>A0A6S7IEA8</accession>
<dbReference type="InterPro" id="IPR029377">
    <property type="entry name" value="TMEM220"/>
</dbReference>
<dbReference type="Proteomes" id="UP001152795">
    <property type="component" value="Unassembled WGS sequence"/>
</dbReference>
<dbReference type="Pfam" id="PF15071">
    <property type="entry name" value="TMEM220"/>
    <property type="match status" value="1"/>
</dbReference>
<sequence length="207" mass="23819">MILMYYSMEKNEEELLVVPNDTTDCEDQDLKEKKPNTGWSQTNFLWRGLNFAMACFFAMAAYVQLNDPDPLVWMFVYSVPACLCIATAFSPEVQDHTVWQSLATADVVGSLAGAIYLATAIRPQMQKDAINNPLVLEEGREMSGLIIVMFWISLCKFVTWYSQRKGNVPILFWISILVLCFVPFTLWAYCYRNLDRKILPQHCKDML</sequence>
<protein>
    <submittedName>
        <fullName evidence="1">Uncharacterized protein</fullName>
    </submittedName>
</protein>
<dbReference type="PANTHER" id="PTHR34262">
    <property type="entry name" value="TRANSMEMBRANE PROTEIN 220"/>
    <property type="match status" value="1"/>
</dbReference>
<dbReference type="OrthoDB" id="9924288at2759"/>
<comment type="caution">
    <text evidence="1">The sequence shown here is derived from an EMBL/GenBank/DDBJ whole genome shotgun (WGS) entry which is preliminary data.</text>
</comment>
<organism evidence="1 2">
    <name type="scientific">Paramuricea clavata</name>
    <name type="common">Red gorgonian</name>
    <name type="synonym">Violescent sea-whip</name>
    <dbReference type="NCBI Taxonomy" id="317549"/>
    <lineage>
        <taxon>Eukaryota</taxon>
        <taxon>Metazoa</taxon>
        <taxon>Cnidaria</taxon>
        <taxon>Anthozoa</taxon>
        <taxon>Octocorallia</taxon>
        <taxon>Malacalcyonacea</taxon>
        <taxon>Plexauridae</taxon>
        <taxon>Paramuricea</taxon>
    </lineage>
</organism>
<evidence type="ECO:0000313" key="2">
    <source>
        <dbReference type="Proteomes" id="UP001152795"/>
    </source>
</evidence>
<dbReference type="AlphaFoldDB" id="A0A6S7IEA8"/>
<proteinExistence type="predicted"/>
<evidence type="ECO:0000313" key="1">
    <source>
        <dbReference type="EMBL" id="CAB4004571.1"/>
    </source>
</evidence>
<reference evidence="1" key="1">
    <citation type="submission" date="2020-04" db="EMBL/GenBank/DDBJ databases">
        <authorList>
            <person name="Alioto T."/>
            <person name="Alioto T."/>
            <person name="Gomez Garrido J."/>
        </authorList>
    </citation>
    <scope>NUCLEOTIDE SEQUENCE</scope>
    <source>
        <strain evidence="1">A484AB</strain>
    </source>
</reference>
<dbReference type="PANTHER" id="PTHR34262:SF1">
    <property type="entry name" value="TRANSMEMBRANE PROTEIN 220"/>
    <property type="match status" value="1"/>
</dbReference>
<dbReference type="EMBL" id="CACRXK020004937">
    <property type="protein sequence ID" value="CAB4004571.1"/>
    <property type="molecule type" value="Genomic_DNA"/>
</dbReference>